<dbReference type="Gene3D" id="1.10.1740.10">
    <property type="match status" value="1"/>
</dbReference>
<feature type="domain" description="RNA polymerase sigma-70 region 2" evidence="5">
    <location>
        <begin position="34"/>
        <end position="101"/>
    </location>
</feature>
<sequence>MSENNKDQCSTRETLLQRIRNRHDEESWEDFVYYYRQYVYIICRGMGANHHDSEELVQKVMLKVWDKLPEFEYDKKKRFRGWLCMVTGNTVKDFFRSYKRRQDRKEKASDLDIWDPERTDQPDIEKYAEKEWENYISNLALNNIKDKFSDKVMTCFTEINQGRVAKEVSEELDMPLNTVYVYNKRVTKKFHEEIRRLYYELS</sequence>
<protein>
    <submittedName>
        <fullName evidence="6">RNA polymerase sigma factor</fullName>
    </submittedName>
</protein>
<dbReference type="InterPro" id="IPR013325">
    <property type="entry name" value="RNA_pol_sigma_r2"/>
</dbReference>
<dbReference type="RefSeq" id="WP_274149060.1">
    <property type="nucleotide sequence ID" value="NZ_CP117811.1"/>
</dbReference>
<keyword evidence="1" id="KW-0805">Transcription regulation</keyword>
<evidence type="ECO:0000313" key="7">
    <source>
        <dbReference type="Proteomes" id="UP001214250"/>
    </source>
</evidence>
<dbReference type="SUPFAM" id="SSF88946">
    <property type="entry name" value="Sigma2 domain of RNA polymerase sigma factors"/>
    <property type="match status" value="1"/>
</dbReference>
<reference evidence="6 7" key="1">
    <citation type="submission" date="2023-02" db="EMBL/GenBank/DDBJ databases">
        <title>Genome sequence of Lentisphaera profundi SAORIC-696.</title>
        <authorList>
            <person name="Kim e."/>
            <person name="Cho J.-C."/>
            <person name="Choi A."/>
            <person name="Kang I."/>
        </authorList>
    </citation>
    <scope>NUCLEOTIDE SEQUENCE [LARGE SCALE GENOMIC DNA]</scope>
    <source>
        <strain evidence="6 7">SAORIC-696</strain>
    </source>
</reference>
<keyword evidence="2" id="KW-0731">Sigma factor</keyword>
<gene>
    <name evidence="6" type="ORF">PQO03_07045</name>
</gene>
<dbReference type="Pfam" id="PF04542">
    <property type="entry name" value="Sigma70_r2"/>
    <property type="match status" value="1"/>
</dbReference>
<dbReference type="InterPro" id="IPR007627">
    <property type="entry name" value="RNA_pol_sigma70_r2"/>
</dbReference>
<dbReference type="NCBIfam" id="TIGR02937">
    <property type="entry name" value="sigma70-ECF"/>
    <property type="match status" value="1"/>
</dbReference>
<evidence type="ECO:0000256" key="1">
    <source>
        <dbReference type="ARBA" id="ARBA00023015"/>
    </source>
</evidence>
<name>A0ABY7VTL5_9BACT</name>
<keyword evidence="3" id="KW-0238">DNA-binding</keyword>
<dbReference type="PANTHER" id="PTHR43133:SF8">
    <property type="entry name" value="RNA POLYMERASE SIGMA FACTOR HI_1459-RELATED"/>
    <property type="match status" value="1"/>
</dbReference>
<dbReference type="PANTHER" id="PTHR43133">
    <property type="entry name" value="RNA POLYMERASE ECF-TYPE SIGMA FACTO"/>
    <property type="match status" value="1"/>
</dbReference>
<accession>A0ABY7VTL5</accession>
<dbReference type="EMBL" id="CP117811">
    <property type="protein sequence ID" value="WDE95473.1"/>
    <property type="molecule type" value="Genomic_DNA"/>
</dbReference>
<dbReference type="InterPro" id="IPR039425">
    <property type="entry name" value="RNA_pol_sigma-70-like"/>
</dbReference>
<evidence type="ECO:0000259" key="5">
    <source>
        <dbReference type="Pfam" id="PF04542"/>
    </source>
</evidence>
<organism evidence="6 7">
    <name type="scientific">Lentisphaera profundi</name>
    <dbReference type="NCBI Taxonomy" id="1658616"/>
    <lineage>
        <taxon>Bacteria</taxon>
        <taxon>Pseudomonadati</taxon>
        <taxon>Lentisphaerota</taxon>
        <taxon>Lentisphaeria</taxon>
        <taxon>Lentisphaerales</taxon>
        <taxon>Lentisphaeraceae</taxon>
        <taxon>Lentisphaera</taxon>
    </lineage>
</organism>
<evidence type="ECO:0000256" key="3">
    <source>
        <dbReference type="ARBA" id="ARBA00023125"/>
    </source>
</evidence>
<keyword evidence="7" id="KW-1185">Reference proteome</keyword>
<proteinExistence type="predicted"/>
<evidence type="ECO:0000313" key="6">
    <source>
        <dbReference type="EMBL" id="WDE95473.1"/>
    </source>
</evidence>
<evidence type="ECO:0000256" key="2">
    <source>
        <dbReference type="ARBA" id="ARBA00023082"/>
    </source>
</evidence>
<dbReference type="InterPro" id="IPR014284">
    <property type="entry name" value="RNA_pol_sigma-70_dom"/>
</dbReference>
<keyword evidence="4" id="KW-0804">Transcription</keyword>
<evidence type="ECO:0000256" key="4">
    <source>
        <dbReference type="ARBA" id="ARBA00023163"/>
    </source>
</evidence>
<dbReference type="Proteomes" id="UP001214250">
    <property type="component" value="Chromosome 1"/>
</dbReference>